<feature type="compositionally biased region" description="Acidic residues" evidence="1">
    <location>
        <begin position="61"/>
        <end position="81"/>
    </location>
</feature>
<keyword evidence="3" id="KW-1185">Reference proteome</keyword>
<dbReference type="VEuPathDB" id="FungiDB:PSTT_02062"/>
<dbReference type="EMBL" id="PKSM01000077">
    <property type="protein sequence ID" value="POW16928.1"/>
    <property type="molecule type" value="Genomic_DNA"/>
</dbReference>
<reference evidence="3" key="2">
    <citation type="journal article" date="2018" name="BMC Genomics">
        <title>Genomic insights into host adaptation between the wheat stripe rust pathogen (Puccinia striiformis f. sp. tritici) and the barley stripe rust pathogen (Puccinia striiformis f. sp. hordei).</title>
        <authorList>
            <person name="Xia C."/>
            <person name="Wang M."/>
            <person name="Yin C."/>
            <person name="Cornejo O.E."/>
            <person name="Hulbert S.H."/>
            <person name="Chen X."/>
        </authorList>
    </citation>
    <scope>NUCLEOTIDE SEQUENCE [LARGE SCALE GENOMIC DNA]</scope>
    <source>
        <strain evidence="3">93TX-2</strain>
    </source>
</reference>
<gene>
    <name evidence="2" type="ORF">PSHT_06581</name>
</gene>
<feature type="region of interest" description="Disordered" evidence="1">
    <location>
        <begin position="1"/>
        <end position="110"/>
    </location>
</feature>
<evidence type="ECO:0000256" key="1">
    <source>
        <dbReference type="SAM" id="MobiDB-lite"/>
    </source>
</evidence>
<comment type="caution">
    <text evidence="2">The sequence shown here is derived from an EMBL/GenBank/DDBJ whole genome shotgun (WGS) entry which is preliminary data.</text>
</comment>
<dbReference type="Proteomes" id="UP000238274">
    <property type="component" value="Unassembled WGS sequence"/>
</dbReference>
<dbReference type="AlphaFoldDB" id="A0A2S4W588"/>
<feature type="compositionally biased region" description="Basic and acidic residues" evidence="1">
    <location>
        <begin position="50"/>
        <end position="60"/>
    </location>
</feature>
<dbReference type="VEuPathDB" id="FungiDB:PSHT_06581"/>
<organism evidence="2 3">
    <name type="scientific">Puccinia striiformis</name>
    <dbReference type="NCBI Taxonomy" id="27350"/>
    <lineage>
        <taxon>Eukaryota</taxon>
        <taxon>Fungi</taxon>
        <taxon>Dikarya</taxon>
        <taxon>Basidiomycota</taxon>
        <taxon>Pucciniomycotina</taxon>
        <taxon>Pucciniomycetes</taxon>
        <taxon>Pucciniales</taxon>
        <taxon>Pucciniaceae</taxon>
        <taxon>Puccinia</taxon>
    </lineage>
</organism>
<dbReference type="OrthoDB" id="2507706at2759"/>
<reference evidence="3" key="3">
    <citation type="journal article" date="2018" name="Mol. Plant Microbe Interact.">
        <title>Genome sequence resources for the wheat stripe rust pathogen (Puccinia striiformis f. sp. tritici) and the barley stripe rust pathogen (Puccinia striiformis f. sp. hordei).</title>
        <authorList>
            <person name="Xia C."/>
            <person name="Wang M."/>
            <person name="Yin C."/>
            <person name="Cornejo O.E."/>
            <person name="Hulbert S.H."/>
            <person name="Chen X."/>
        </authorList>
    </citation>
    <scope>NUCLEOTIDE SEQUENCE [LARGE SCALE GENOMIC DNA]</scope>
    <source>
        <strain evidence="3">93TX-2</strain>
    </source>
</reference>
<proteinExistence type="predicted"/>
<protein>
    <submittedName>
        <fullName evidence="2">Uncharacterized protein</fullName>
    </submittedName>
</protein>
<accession>A0A2S4W588</accession>
<reference evidence="2 3" key="1">
    <citation type="submission" date="2017-12" db="EMBL/GenBank/DDBJ databases">
        <title>Gene loss provides genomic basis for host adaptation in cereal stripe rust fungi.</title>
        <authorList>
            <person name="Xia C."/>
        </authorList>
    </citation>
    <scope>NUCLEOTIDE SEQUENCE [LARGE SCALE GENOMIC DNA]</scope>
    <source>
        <strain evidence="2 3">93TX-2</strain>
    </source>
</reference>
<name>A0A2S4W588_9BASI</name>
<evidence type="ECO:0000313" key="3">
    <source>
        <dbReference type="Proteomes" id="UP000238274"/>
    </source>
</evidence>
<evidence type="ECO:0000313" key="2">
    <source>
        <dbReference type="EMBL" id="POW16928.1"/>
    </source>
</evidence>
<sequence>MSEYSDDLDMISSKRNPQMPITPPHSIRSKFVVFPLTPRTGQPEAGSSRDTNEEVPKSDEVSGEMEEDDDENYSDGEEEQETFTQSEMLVGSTYDGLSTGTRESEEEAFTSEDDIYALIEPDVVRETVTTMGELTGSITDALNQYRTQFNTWEDLPSPPASAVRASTLLDQGLARFVYNLEPLKFLVHQISALSNLLADFGNFLSRSNFDPRNTVAFTQLWNGLYRLTDDLIQVEEGLRHGTTEVAELLTWTDGTLTPSLAEVKFSSKEEDHKVSEILDVHAYLCDSLGKVKSIFSIYRSSIKHISRAIESLQPSSINPTNLITFPIDETALWAKNAATFLSSASNSILVFSSISDSIPIFVFSPHTFPSPLYFFLFLTFKLRKSTCPQLKLILDHHLELDPTLDQIISAFHNIYPVIATPPTGPNVQHFDKLKTNNQLDCLIKPAMCEDLLVGFLVESFNE</sequence>